<sequence length="349" mass="40279">MKTPRFFLGTEMNNYIPAPCITSWNWAEMEPTGSWQKNDLSPINTPSLDEDSGLGMDADEDFTLAMPSPLGLSIHEDTNMDDSLTELRRPSETCSRSFYTRKCLSNNKRSLEQNENVSSKRSNFSLMSSPLTILTNTSPQSEHNSAILDTVNRITPESDLIADGSKKYSLPTMTSKHKDLRSITADTMAAVLRGDYIGIRKNCTIIDCRYPYEFEGGHIEGAVNLYTKEMLQQFLHQAFYSRCNTEMRILIFHCEFSSERGPKMYRFLREQDRNLNKDKYPHLCYPEVYLLEGGYKAFYENYKHYCEPMDYKPMLHQDHGAELRHFKTKSKSWTAGDKASDNFCHKLNF</sequence>
<dbReference type="SUPFAM" id="SSF52821">
    <property type="entry name" value="Rhodanese/Cell cycle control phosphatase"/>
    <property type="match status" value="1"/>
</dbReference>
<name>A0ABD3VA69_SINWO</name>
<dbReference type="GO" id="GO:0009794">
    <property type="term" value="P:regulation of mitotic cell cycle, embryonic"/>
    <property type="evidence" value="ECO:0007669"/>
    <property type="project" value="UniProtKB-ARBA"/>
</dbReference>
<dbReference type="InterPro" id="IPR036873">
    <property type="entry name" value="Rhodanese-like_dom_sf"/>
</dbReference>
<evidence type="ECO:0000256" key="5">
    <source>
        <dbReference type="ARBA" id="ARBA00023306"/>
    </source>
</evidence>
<protein>
    <recommendedName>
        <fullName evidence="6">M-phase inducer phosphatase</fullName>
        <ecNumber evidence="6">3.1.3.48</ecNumber>
    </recommendedName>
</protein>
<evidence type="ECO:0000256" key="6">
    <source>
        <dbReference type="RuleBase" id="RU368028"/>
    </source>
</evidence>
<evidence type="ECO:0000256" key="2">
    <source>
        <dbReference type="ARBA" id="ARBA00022618"/>
    </source>
</evidence>
<keyword evidence="3 6" id="KW-0378">Hydrolase</keyword>
<accession>A0ABD3VA69</accession>
<dbReference type="CDD" id="cd01530">
    <property type="entry name" value="Cdc25"/>
    <property type="match status" value="1"/>
</dbReference>
<proteinExistence type="inferred from homology"/>
<dbReference type="Proteomes" id="UP001634394">
    <property type="component" value="Unassembled WGS sequence"/>
</dbReference>
<keyword evidence="4 6" id="KW-0904">Protein phosphatase</keyword>
<dbReference type="PROSITE" id="PS50206">
    <property type="entry name" value="RHODANESE_3"/>
    <property type="match status" value="1"/>
</dbReference>
<feature type="domain" description="Rhodanese" evidence="7">
    <location>
        <begin position="199"/>
        <end position="307"/>
    </location>
</feature>
<reference evidence="8 9" key="1">
    <citation type="submission" date="2024-11" db="EMBL/GenBank/DDBJ databases">
        <title>Chromosome-level genome assembly of the freshwater bivalve Anodonta woodiana.</title>
        <authorList>
            <person name="Chen X."/>
        </authorList>
    </citation>
    <scope>NUCLEOTIDE SEQUENCE [LARGE SCALE GENOMIC DNA]</scope>
    <source>
        <strain evidence="8">MN2024</strain>
        <tissue evidence="8">Gills</tissue>
    </source>
</reference>
<evidence type="ECO:0000313" key="9">
    <source>
        <dbReference type="Proteomes" id="UP001634394"/>
    </source>
</evidence>
<dbReference type="PANTHER" id="PTHR10828">
    <property type="entry name" value="M-PHASE INDUCER PHOSPHATASE DUAL SPECIFICITY PHOSPHATASE CDC25"/>
    <property type="match status" value="1"/>
</dbReference>
<comment type="function">
    <text evidence="6">Tyrosine protein phosphatase which functions as a dosage-dependent inducer of mitotic progression.</text>
</comment>
<comment type="similarity">
    <text evidence="1 6">Belongs to the MPI phosphatase family.</text>
</comment>
<evidence type="ECO:0000313" key="8">
    <source>
        <dbReference type="EMBL" id="KAL3858477.1"/>
    </source>
</evidence>
<dbReference type="GO" id="GO:0032502">
    <property type="term" value="P:developmental process"/>
    <property type="evidence" value="ECO:0007669"/>
    <property type="project" value="UniProtKB-ARBA"/>
</dbReference>
<dbReference type="PANTHER" id="PTHR10828:SF76">
    <property type="entry name" value="M-PHASE INDUCER PHOSPHATASE"/>
    <property type="match status" value="1"/>
</dbReference>
<dbReference type="SMART" id="SM00450">
    <property type="entry name" value="RHOD"/>
    <property type="match status" value="1"/>
</dbReference>
<evidence type="ECO:0000256" key="1">
    <source>
        <dbReference type="ARBA" id="ARBA00011065"/>
    </source>
</evidence>
<keyword evidence="5 6" id="KW-0131">Cell cycle</keyword>
<comment type="caution">
    <text evidence="8">The sequence shown here is derived from an EMBL/GenBank/DDBJ whole genome shotgun (WGS) entry which is preliminary data.</text>
</comment>
<dbReference type="GO" id="GO:0004725">
    <property type="term" value="F:protein tyrosine phosphatase activity"/>
    <property type="evidence" value="ECO:0007669"/>
    <property type="project" value="UniProtKB-UniRule"/>
</dbReference>
<dbReference type="GO" id="GO:0005634">
    <property type="term" value="C:nucleus"/>
    <property type="evidence" value="ECO:0007669"/>
    <property type="project" value="UniProtKB-ARBA"/>
</dbReference>
<gene>
    <name evidence="8" type="ORF">ACJMK2_013066</name>
</gene>
<dbReference type="EC" id="3.1.3.48" evidence="6"/>
<dbReference type="FunFam" id="3.40.250.10:FF:000036">
    <property type="entry name" value="M-phase inducer phosphatase"/>
    <property type="match status" value="1"/>
</dbReference>
<evidence type="ECO:0000256" key="3">
    <source>
        <dbReference type="ARBA" id="ARBA00022801"/>
    </source>
</evidence>
<dbReference type="Pfam" id="PF00581">
    <property type="entry name" value="Rhodanese"/>
    <property type="match status" value="1"/>
</dbReference>
<evidence type="ECO:0000256" key="4">
    <source>
        <dbReference type="ARBA" id="ARBA00022912"/>
    </source>
</evidence>
<comment type="catalytic activity">
    <reaction evidence="6">
        <text>O-phospho-L-tyrosyl-[protein] + H2O = L-tyrosyl-[protein] + phosphate</text>
        <dbReference type="Rhea" id="RHEA:10684"/>
        <dbReference type="Rhea" id="RHEA-COMP:10136"/>
        <dbReference type="Rhea" id="RHEA-COMP:20101"/>
        <dbReference type="ChEBI" id="CHEBI:15377"/>
        <dbReference type="ChEBI" id="CHEBI:43474"/>
        <dbReference type="ChEBI" id="CHEBI:46858"/>
        <dbReference type="ChEBI" id="CHEBI:61978"/>
        <dbReference type="EC" id="3.1.3.48"/>
    </reaction>
</comment>
<dbReference type="GO" id="GO:0051301">
    <property type="term" value="P:cell division"/>
    <property type="evidence" value="ECO:0007669"/>
    <property type="project" value="UniProtKB-UniRule"/>
</dbReference>
<keyword evidence="2 6" id="KW-0132">Cell division</keyword>
<dbReference type="InterPro" id="IPR000751">
    <property type="entry name" value="MPI_Phosphatase"/>
</dbReference>
<dbReference type="AlphaFoldDB" id="A0ABD3VA69"/>
<dbReference type="EMBL" id="JBJQND010000013">
    <property type="protein sequence ID" value="KAL3858477.1"/>
    <property type="molecule type" value="Genomic_DNA"/>
</dbReference>
<dbReference type="Gene3D" id="3.40.250.10">
    <property type="entry name" value="Rhodanese-like domain"/>
    <property type="match status" value="1"/>
</dbReference>
<dbReference type="PRINTS" id="PR00716">
    <property type="entry name" value="MPIPHPHTASE"/>
</dbReference>
<keyword evidence="9" id="KW-1185">Reference proteome</keyword>
<organism evidence="8 9">
    <name type="scientific">Sinanodonta woodiana</name>
    <name type="common">Chinese pond mussel</name>
    <name type="synonym">Anodonta woodiana</name>
    <dbReference type="NCBI Taxonomy" id="1069815"/>
    <lineage>
        <taxon>Eukaryota</taxon>
        <taxon>Metazoa</taxon>
        <taxon>Spiralia</taxon>
        <taxon>Lophotrochozoa</taxon>
        <taxon>Mollusca</taxon>
        <taxon>Bivalvia</taxon>
        <taxon>Autobranchia</taxon>
        <taxon>Heteroconchia</taxon>
        <taxon>Palaeoheterodonta</taxon>
        <taxon>Unionida</taxon>
        <taxon>Unionoidea</taxon>
        <taxon>Unionidae</taxon>
        <taxon>Unioninae</taxon>
        <taxon>Sinanodonta</taxon>
    </lineage>
</organism>
<dbReference type="InterPro" id="IPR001763">
    <property type="entry name" value="Rhodanese-like_dom"/>
</dbReference>
<evidence type="ECO:0000259" key="7">
    <source>
        <dbReference type="PROSITE" id="PS50206"/>
    </source>
</evidence>
<keyword evidence="6" id="KW-0498">Mitosis</keyword>